<dbReference type="Pfam" id="PF02811">
    <property type="entry name" value="PHP"/>
    <property type="match status" value="1"/>
</dbReference>
<proteinExistence type="inferred from homology"/>
<dbReference type="EMBL" id="LGGP01000185">
    <property type="protein sequence ID" value="KUK80242.1"/>
    <property type="molecule type" value="Genomic_DNA"/>
</dbReference>
<comment type="similarity">
    <text evidence="2 8">Belongs to the PHP hydrolase family. HisK subfamily.</text>
</comment>
<reference evidence="11" key="1">
    <citation type="journal article" date="2015" name="MBio">
        <title>Genome-Resolved Metagenomic Analysis Reveals Roles for Candidate Phyla and Other Microbial Community Members in Biogeochemical Transformations in Oil Reservoirs.</title>
        <authorList>
            <person name="Hu P."/>
            <person name="Tom L."/>
            <person name="Singh A."/>
            <person name="Thomas B.C."/>
            <person name="Baker B.J."/>
            <person name="Piceno Y.M."/>
            <person name="Andersen G.L."/>
            <person name="Banfield J.F."/>
        </authorList>
    </citation>
    <scope>NUCLEOTIDE SEQUENCE [LARGE SCALE GENOMIC DNA]</scope>
</reference>
<dbReference type="InterPro" id="IPR003141">
    <property type="entry name" value="Pol/His_phosphatase_N"/>
</dbReference>
<evidence type="ECO:0000256" key="4">
    <source>
        <dbReference type="ARBA" id="ARBA00022605"/>
    </source>
</evidence>
<evidence type="ECO:0000256" key="1">
    <source>
        <dbReference type="ARBA" id="ARBA00004970"/>
    </source>
</evidence>
<dbReference type="PATRIC" id="fig|1184387.3.peg.1517"/>
<dbReference type="Gene3D" id="3.20.20.140">
    <property type="entry name" value="Metal-dependent hydrolases"/>
    <property type="match status" value="1"/>
</dbReference>
<feature type="domain" description="Polymerase/histidinol phosphatase N-terminal" evidence="9">
    <location>
        <begin position="3"/>
        <end position="83"/>
    </location>
</feature>
<comment type="pathway">
    <text evidence="1 8">Amino-acid biosynthesis; L-histidine biosynthesis; L-histidine from 5-phospho-alpha-D-ribose 1-diphosphate: step 8/9.</text>
</comment>
<evidence type="ECO:0000256" key="6">
    <source>
        <dbReference type="ARBA" id="ARBA00023102"/>
    </source>
</evidence>
<keyword evidence="4 8" id="KW-0028">Amino-acid biosynthesis</keyword>
<dbReference type="InterPro" id="IPR016195">
    <property type="entry name" value="Pol/histidinol_Pase-like"/>
</dbReference>
<evidence type="ECO:0000256" key="3">
    <source>
        <dbReference type="ARBA" id="ARBA00013085"/>
    </source>
</evidence>
<dbReference type="Proteomes" id="UP000054092">
    <property type="component" value="Unassembled WGS sequence"/>
</dbReference>
<dbReference type="GO" id="GO:0005737">
    <property type="term" value="C:cytoplasm"/>
    <property type="evidence" value="ECO:0007669"/>
    <property type="project" value="TreeGrafter"/>
</dbReference>
<sequence>MPIDLHNHSLFSPDSATPIEEIVKEATRKGLKVIGISDHDDLDTSSPFSFRLKDPEGYLESLSSLKEKSNIKVLSGLEVGLQSCAKIPPDGDFDYFIYSVHGVPGVIDLSVENLWTLYLEEAIEAISEIERPGFFGHIDFLRRYIPGHRPLDNRILLDELLKRLIRVGIGIEINTSGWRYPYKEPSPQRWIVERYVSLGGRVITAGSDSHRKEDVGSYIHDAVSLLKEIGVEEIFYCERMEYVPIQLQEI</sequence>
<dbReference type="PANTHER" id="PTHR21039">
    <property type="entry name" value="HISTIDINOL PHOSPHATASE-RELATED"/>
    <property type="match status" value="1"/>
</dbReference>
<evidence type="ECO:0000313" key="11">
    <source>
        <dbReference type="Proteomes" id="UP000054092"/>
    </source>
</evidence>
<protein>
    <recommendedName>
        <fullName evidence="3 8">Histidinol-phosphatase</fullName>
        <shortName evidence="8">HolPase</shortName>
        <ecNumber evidence="3 8">3.1.3.15</ecNumber>
    </recommendedName>
</protein>
<dbReference type="InterPro" id="IPR004013">
    <property type="entry name" value="PHP_dom"/>
</dbReference>
<dbReference type="GO" id="GO:0004401">
    <property type="term" value="F:histidinol-phosphatase activity"/>
    <property type="evidence" value="ECO:0007669"/>
    <property type="project" value="UniProtKB-UniRule"/>
</dbReference>
<dbReference type="GO" id="GO:0000105">
    <property type="term" value="P:L-histidine biosynthetic process"/>
    <property type="evidence" value="ECO:0007669"/>
    <property type="project" value="UniProtKB-UniRule"/>
</dbReference>
<evidence type="ECO:0000256" key="7">
    <source>
        <dbReference type="ARBA" id="ARBA00049158"/>
    </source>
</evidence>
<evidence type="ECO:0000256" key="5">
    <source>
        <dbReference type="ARBA" id="ARBA00022801"/>
    </source>
</evidence>
<dbReference type="PANTHER" id="PTHR21039:SF0">
    <property type="entry name" value="HISTIDINOL-PHOSPHATASE"/>
    <property type="match status" value="1"/>
</dbReference>
<comment type="caution">
    <text evidence="10">The sequence shown here is derived from an EMBL/GenBank/DDBJ whole genome shotgun (WGS) entry which is preliminary data.</text>
</comment>
<dbReference type="NCBIfam" id="TIGR01856">
    <property type="entry name" value="hisJ_fam"/>
    <property type="match status" value="1"/>
</dbReference>
<dbReference type="AlphaFoldDB" id="A0A117M285"/>
<keyword evidence="6 8" id="KW-0368">Histidine biosynthesis</keyword>
<evidence type="ECO:0000256" key="8">
    <source>
        <dbReference type="RuleBase" id="RU366003"/>
    </source>
</evidence>
<evidence type="ECO:0000259" key="9">
    <source>
        <dbReference type="SMART" id="SM00481"/>
    </source>
</evidence>
<dbReference type="InterPro" id="IPR010140">
    <property type="entry name" value="Histidinol_P_phosphatase_HisJ"/>
</dbReference>
<accession>A0A117M285</accession>
<dbReference type="SMART" id="SM00481">
    <property type="entry name" value="POLIIIAc"/>
    <property type="match status" value="1"/>
</dbReference>
<evidence type="ECO:0000313" key="10">
    <source>
        <dbReference type="EMBL" id="KUK80242.1"/>
    </source>
</evidence>
<name>A0A117M285_9BACT</name>
<organism evidence="10 11">
    <name type="scientific">Mesotoga prima</name>
    <dbReference type="NCBI Taxonomy" id="1184387"/>
    <lineage>
        <taxon>Bacteria</taxon>
        <taxon>Thermotogati</taxon>
        <taxon>Thermotogota</taxon>
        <taxon>Thermotogae</taxon>
        <taxon>Kosmotogales</taxon>
        <taxon>Kosmotogaceae</taxon>
        <taxon>Mesotoga</taxon>
    </lineage>
</organism>
<dbReference type="UniPathway" id="UPA00031">
    <property type="reaction ID" value="UER00013"/>
</dbReference>
<dbReference type="SUPFAM" id="SSF89550">
    <property type="entry name" value="PHP domain-like"/>
    <property type="match status" value="1"/>
</dbReference>
<keyword evidence="5 8" id="KW-0378">Hydrolase</keyword>
<gene>
    <name evidence="10" type="ORF">XD94_1090</name>
</gene>
<evidence type="ECO:0000256" key="2">
    <source>
        <dbReference type="ARBA" id="ARBA00009152"/>
    </source>
</evidence>
<dbReference type="EC" id="3.1.3.15" evidence="3 8"/>
<comment type="catalytic activity">
    <reaction evidence="7 8">
        <text>L-histidinol phosphate + H2O = L-histidinol + phosphate</text>
        <dbReference type="Rhea" id="RHEA:14465"/>
        <dbReference type="ChEBI" id="CHEBI:15377"/>
        <dbReference type="ChEBI" id="CHEBI:43474"/>
        <dbReference type="ChEBI" id="CHEBI:57699"/>
        <dbReference type="ChEBI" id="CHEBI:57980"/>
        <dbReference type="EC" id="3.1.3.15"/>
    </reaction>
</comment>